<protein>
    <submittedName>
        <fullName evidence="2">Uncharacterized protein</fullName>
    </submittedName>
</protein>
<evidence type="ECO:0000313" key="3">
    <source>
        <dbReference type="Proteomes" id="UP001152523"/>
    </source>
</evidence>
<organism evidence="2 3">
    <name type="scientific">Cuscuta epithymum</name>
    <dbReference type="NCBI Taxonomy" id="186058"/>
    <lineage>
        <taxon>Eukaryota</taxon>
        <taxon>Viridiplantae</taxon>
        <taxon>Streptophyta</taxon>
        <taxon>Embryophyta</taxon>
        <taxon>Tracheophyta</taxon>
        <taxon>Spermatophyta</taxon>
        <taxon>Magnoliopsida</taxon>
        <taxon>eudicotyledons</taxon>
        <taxon>Gunneridae</taxon>
        <taxon>Pentapetalae</taxon>
        <taxon>asterids</taxon>
        <taxon>lamiids</taxon>
        <taxon>Solanales</taxon>
        <taxon>Convolvulaceae</taxon>
        <taxon>Cuscuteae</taxon>
        <taxon>Cuscuta</taxon>
        <taxon>Cuscuta subgen. Cuscuta</taxon>
    </lineage>
</organism>
<dbReference type="Proteomes" id="UP001152523">
    <property type="component" value="Unassembled WGS sequence"/>
</dbReference>
<accession>A0AAV0D2M4</accession>
<proteinExistence type="predicted"/>
<dbReference type="EMBL" id="CAMAPF010000062">
    <property type="protein sequence ID" value="CAH9089678.1"/>
    <property type="molecule type" value="Genomic_DNA"/>
</dbReference>
<feature type="compositionally biased region" description="Basic and acidic residues" evidence="1">
    <location>
        <begin position="137"/>
        <end position="146"/>
    </location>
</feature>
<name>A0AAV0D2M4_9ASTE</name>
<evidence type="ECO:0000256" key="1">
    <source>
        <dbReference type="SAM" id="MobiDB-lite"/>
    </source>
</evidence>
<reference evidence="2" key="1">
    <citation type="submission" date="2022-07" db="EMBL/GenBank/DDBJ databases">
        <authorList>
            <person name="Macas J."/>
            <person name="Novak P."/>
            <person name="Neumann P."/>
        </authorList>
    </citation>
    <scope>NUCLEOTIDE SEQUENCE</scope>
</reference>
<evidence type="ECO:0000313" key="2">
    <source>
        <dbReference type="EMBL" id="CAH9089678.1"/>
    </source>
</evidence>
<dbReference type="AlphaFoldDB" id="A0AAV0D2M4"/>
<feature type="compositionally biased region" description="Basic residues" evidence="1">
    <location>
        <begin position="125"/>
        <end position="136"/>
    </location>
</feature>
<comment type="caution">
    <text evidence="2">The sequence shown here is derived from an EMBL/GenBank/DDBJ whole genome shotgun (WGS) entry which is preliminary data.</text>
</comment>
<gene>
    <name evidence="2" type="ORF">CEPIT_LOCUS10974</name>
</gene>
<sequence length="146" mass="16525">MDGEIGSDPYYNPITAAQYFGLQEKLGARKLRQLHNRAIFILLTSCQELVGSTRCVAPISISPTRCTPTLGRYMRFLFGGEEARETYFILDDDVISCDIFTASKRHPTHLGDVYSISIGNFKEKGKPKKKPKTKSNTKREQEHLQP</sequence>
<keyword evidence="3" id="KW-1185">Reference proteome</keyword>
<feature type="region of interest" description="Disordered" evidence="1">
    <location>
        <begin position="121"/>
        <end position="146"/>
    </location>
</feature>